<proteinExistence type="predicted"/>
<sequence>MLRQALRRLRACLVAALPLALPACVAPCDGGPSTTVGVALQNRLPVMPVEVNGRPVPFVMDTGASLTTLLPEGVAVLGLPVDRLRFSSGVGIAGETRAQNVLLSRMRVGGHDLRNLSVPVAAYSRPGGARVAGLLGADLLRISEVELDMPARRVTLHDGRRCRLAAMPGQGAYDAIPVALVGGGLMVLPVEVNGQPMRALFDTGAEASLLRRSLAPAIGVTEQEVTRLPMGTAHGIGTGGVEVRLLRGVTVRIGAERMAGASLLLGPLPASAPFDLILGQDYIGGRRFWLSYAEQRLYVQRPGGR</sequence>
<accession>A0ABT1X5N5</accession>
<comment type="caution">
    <text evidence="4">The sequence shown here is derived from an EMBL/GenBank/DDBJ whole genome shotgun (WGS) entry which is preliminary data.</text>
</comment>
<dbReference type="Proteomes" id="UP001524642">
    <property type="component" value="Unassembled WGS sequence"/>
</dbReference>
<evidence type="ECO:0000256" key="2">
    <source>
        <dbReference type="SAM" id="SignalP"/>
    </source>
</evidence>
<name>A0ABT1X5N5_9PROT</name>
<dbReference type="PROSITE" id="PS00141">
    <property type="entry name" value="ASP_PROTEASE"/>
    <property type="match status" value="1"/>
</dbReference>
<evidence type="ECO:0000313" key="4">
    <source>
        <dbReference type="EMBL" id="MCR0983410.1"/>
    </source>
</evidence>
<protein>
    <submittedName>
        <fullName evidence="4">Retroviral-like aspartic protease family protein</fullName>
    </submittedName>
</protein>
<dbReference type="SUPFAM" id="SSF50630">
    <property type="entry name" value="Acid proteases"/>
    <property type="match status" value="2"/>
</dbReference>
<feature type="signal peptide" evidence="2">
    <location>
        <begin position="1"/>
        <end position="25"/>
    </location>
</feature>
<reference evidence="4 5" key="1">
    <citation type="submission" date="2022-06" db="EMBL/GenBank/DDBJ databases">
        <title>Roseomonas CN29.</title>
        <authorList>
            <person name="Cheng Y."/>
            <person name="He X."/>
        </authorList>
    </citation>
    <scope>NUCLEOTIDE SEQUENCE [LARGE SCALE GENOMIC DNA]</scope>
    <source>
        <strain evidence="4 5">CN29</strain>
    </source>
</reference>
<keyword evidence="2" id="KW-0732">Signal</keyword>
<dbReference type="InterPro" id="IPR001969">
    <property type="entry name" value="Aspartic_peptidase_AS"/>
</dbReference>
<organism evidence="4 5">
    <name type="scientific">Roseomonas populi</name>
    <dbReference type="NCBI Taxonomy" id="3121582"/>
    <lineage>
        <taxon>Bacteria</taxon>
        <taxon>Pseudomonadati</taxon>
        <taxon>Pseudomonadota</taxon>
        <taxon>Alphaproteobacteria</taxon>
        <taxon>Acetobacterales</taxon>
        <taxon>Roseomonadaceae</taxon>
        <taxon>Roseomonas</taxon>
    </lineage>
</organism>
<dbReference type="Gene3D" id="2.40.70.10">
    <property type="entry name" value="Acid Proteases"/>
    <property type="match status" value="2"/>
</dbReference>
<evidence type="ECO:0000259" key="3">
    <source>
        <dbReference type="PROSITE" id="PS50175"/>
    </source>
</evidence>
<evidence type="ECO:0000256" key="1">
    <source>
        <dbReference type="ARBA" id="ARBA00022801"/>
    </source>
</evidence>
<dbReference type="InterPro" id="IPR001995">
    <property type="entry name" value="Peptidase_A2_cat"/>
</dbReference>
<dbReference type="RefSeq" id="WP_257717078.1">
    <property type="nucleotide sequence ID" value="NZ_JANJOU010000012.1"/>
</dbReference>
<dbReference type="InterPro" id="IPR034122">
    <property type="entry name" value="Retropepsin-like_bacterial"/>
</dbReference>
<keyword evidence="1" id="KW-0378">Hydrolase</keyword>
<dbReference type="CDD" id="cd05483">
    <property type="entry name" value="retropepsin_like_bacteria"/>
    <property type="match status" value="2"/>
</dbReference>
<dbReference type="InterPro" id="IPR021109">
    <property type="entry name" value="Peptidase_aspartic_dom_sf"/>
</dbReference>
<evidence type="ECO:0000313" key="5">
    <source>
        <dbReference type="Proteomes" id="UP001524642"/>
    </source>
</evidence>
<gene>
    <name evidence="4" type="ORF">NRP21_15240</name>
</gene>
<dbReference type="EMBL" id="JANJOU010000012">
    <property type="protein sequence ID" value="MCR0983410.1"/>
    <property type="molecule type" value="Genomic_DNA"/>
</dbReference>
<feature type="domain" description="Peptidase A2" evidence="3">
    <location>
        <begin position="197"/>
        <end position="237"/>
    </location>
</feature>
<keyword evidence="5" id="KW-1185">Reference proteome</keyword>
<dbReference type="Pfam" id="PF13650">
    <property type="entry name" value="Asp_protease_2"/>
    <property type="match status" value="2"/>
</dbReference>
<dbReference type="PROSITE" id="PS50175">
    <property type="entry name" value="ASP_PROT_RETROV"/>
    <property type="match status" value="1"/>
</dbReference>
<feature type="chain" id="PRO_5046979165" evidence="2">
    <location>
        <begin position="26"/>
        <end position="305"/>
    </location>
</feature>